<organism evidence="4 5">
    <name type="scientific">Bifidobacterium tsurumiense</name>
    <dbReference type="NCBI Taxonomy" id="356829"/>
    <lineage>
        <taxon>Bacteria</taxon>
        <taxon>Bacillati</taxon>
        <taxon>Actinomycetota</taxon>
        <taxon>Actinomycetes</taxon>
        <taxon>Bifidobacteriales</taxon>
        <taxon>Bifidobacteriaceae</taxon>
        <taxon>Bifidobacterium</taxon>
    </lineage>
</organism>
<dbReference type="RefSeq" id="WP_026642125.1">
    <property type="nucleotide sequence ID" value="NZ_JGZU01000007.1"/>
</dbReference>
<protein>
    <recommendedName>
        <fullName evidence="3">LytR/CpsA/Psr regulator C-terminal domain-containing protein</fullName>
    </recommendedName>
</protein>
<feature type="transmembrane region" description="Helical" evidence="2">
    <location>
        <begin position="38"/>
        <end position="59"/>
    </location>
</feature>
<keyword evidence="2" id="KW-1133">Transmembrane helix</keyword>
<evidence type="ECO:0000259" key="3">
    <source>
        <dbReference type="Pfam" id="PF13399"/>
    </source>
</evidence>
<dbReference type="AlphaFoldDB" id="A0A087EFI9"/>
<accession>A0A087EFI9</accession>
<feature type="region of interest" description="Disordered" evidence="1">
    <location>
        <begin position="70"/>
        <end position="127"/>
    </location>
</feature>
<evidence type="ECO:0000313" key="4">
    <source>
        <dbReference type="EMBL" id="KFJ06540.1"/>
    </source>
</evidence>
<dbReference type="STRING" id="356829.BITS_1225"/>
<dbReference type="OrthoDB" id="3242784at2"/>
<dbReference type="EMBL" id="JGZU01000007">
    <property type="protein sequence ID" value="KFJ06540.1"/>
    <property type="molecule type" value="Genomic_DNA"/>
</dbReference>
<dbReference type="Pfam" id="PF13399">
    <property type="entry name" value="LytR_C"/>
    <property type="match status" value="1"/>
</dbReference>
<comment type="caution">
    <text evidence="4">The sequence shown here is derived from an EMBL/GenBank/DDBJ whole genome shotgun (WGS) entry which is preliminary data.</text>
</comment>
<dbReference type="Gene3D" id="3.30.70.2390">
    <property type="match status" value="1"/>
</dbReference>
<evidence type="ECO:0000313" key="5">
    <source>
        <dbReference type="Proteomes" id="UP000029080"/>
    </source>
</evidence>
<evidence type="ECO:0000256" key="2">
    <source>
        <dbReference type="SAM" id="Phobius"/>
    </source>
</evidence>
<name>A0A087EFI9_9BIFI</name>
<keyword evidence="2" id="KW-0472">Membrane</keyword>
<sequence length="215" mass="22162">MARKKQGTYDSYEKDMFDNPPAGPVGVHRGNRSVAARLSPYVVVIVVAALAGLLAWSVFSGEAAKIRFPWSSSSSTSTSASSSGSSSQSETATKEATSTPSETASQTETQESTESATPSETATAEQTVNKATSVRVINGTGIQGYAAQQAAILQQAGYTSVTADNPSGSTPSATVVWYQNETDLATAQDVANTLGISNVQQVSGIASPIVVVLMS</sequence>
<feature type="region of interest" description="Disordered" evidence="1">
    <location>
        <begin position="1"/>
        <end position="25"/>
    </location>
</feature>
<feature type="compositionally biased region" description="Low complexity" evidence="1">
    <location>
        <begin position="71"/>
        <end position="127"/>
    </location>
</feature>
<dbReference type="eggNOG" id="ENOG50330SA">
    <property type="taxonomic scope" value="Bacteria"/>
</dbReference>
<keyword evidence="2" id="KW-0812">Transmembrane</keyword>
<evidence type="ECO:0000256" key="1">
    <source>
        <dbReference type="SAM" id="MobiDB-lite"/>
    </source>
</evidence>
<reference evidence="4 5" key="1">
    <citation type="submission" date="2014-03" db="EMBL/GenBank/DDBJ databases">
        <title>Genomics of Bifidobacteria.</title>
        <authorList>
            <person name="Ventura M."/>
            <person name="Milani C."/>
            <person name="Lugli G.A."/>
        </authorList>
    </citation>
    <scope>NUCLEOTIDE SEQUENCE [LARGE SCALE GENOMIC DNA]</scope>
    <source>
        <strain evidence="4 5">JCM 13495</strain>
    </source>
</reference>
<gene>
    <name evidence="4" type="ORF">BITS_1225</name>
</gene>
<dbReference type="Proteomes" id="UP000029080">
    <property type="component" value="Unassembled WGS sequence"/>
</dbReference>
<feature type="domain" description="LytR/CpsA/Psr regulator C-terminal" evidence="3">
    <location>
        <begin position="132"/>
        <end position="213"/>
    </location>
</feature>
<proteinExistence type="predicted"/>
<keyword evidence="5" id="KW-1185">Reference proteome</keyword>
<dbReference type="InterPro" id="IPR027381">
    <property type="entry name" value="LytR/CpsA/Psr_C"/>
</dbReference>